<comment type="caution">
    <text evidence="2">The sequence shown here is derived from an EMBL/GenBank/DDBJ whole genome shotgun (WGS) entry which is preliminary data.</text>
</comment>
<reference evidence="3" key="1">
    <citation type="journal article" date="2019" name="Int. J. Syst. Evol. Microbiol.">
        <title>The Global Catalogue of Microorganisms (GCM) 10K type strain sequencing project: providing services to taxonomists for standard genome sequencing and annotation.</title>
        <authorList>
            <consortium name="The Broad Institute Genomics Platform"/>
            <consortium name="The Broad Institute Genome Sequencing Center for Infectious Disease"/>
            <person name="Wu L."/>
            <person name="Ma J."/>
        </authorList>
    </citation>
    <scope>NUCLEOTIDE SEQUENCE [LARGE SCALE GENOMIC DNA]</scope>
    <source>
        <strain evidence="3">NBRC 102030</strain>
    </source>
</reference>
<protein>
    <submittedName>
        <fullName evidence="2">Uncharacterized protein</fullName>
    </submittedName>
</protein>
<keyword evidence="1" id="KW-1133">Transmembrane helix</keyword>
<proteinExistence type="predicted"/>
<accession>A0ABQ6J7F5</accession>
<organism evidence="2 3">
    <name type="scientific">Shewanella glacialipiscicola</name>
    <dbReference type="NCBI Taxonomy" id="614069"/>
    <lineage>
        <taxon>Bacteria</taxon>
        <taxon>Pseudomonadati</taxon>
        <taxon>Pseudomonadota</taxon>
        <taxon>Gammaproteobacteria</taxon>
        <taxon>Alteromonadales</taxon>
        <taxon>Shewanellaceae</taxon>
        <taxon>Shewanella</taxon>
    </lineage>
</organism>
<keyword evidence="1" id="KW-0472">Membrane</keyword>
<dbReference type="Proteomes" id="UP001157046">
    <property type="component" value="Unassembled WGS sequence"/>
</dbReference>
<keyword evidence="1" id="KW-0812">Transmembrane</keyword>
<gene>
    <name evidence="2" type="ORF">GCM10025855_23950</name>
</gene>
<sequence>MSRYFFAYSFTIALINMVRFGGVIRLFYSSLLLSHCYLMAIGSGLKNALNNVGSYSGLVAFTMRP</sequence>
<evidence type="ECO:0000313" key="3">
    <source>
        <dbReference type="Proteomes" id="UP001157046"/>
    </source>
</evidence>
<name>A0ABQ6J7F5_9GAMM</name>
<dbReference type="EMBL" id="BSUY01000001">
    <property type="protein sequence ID" value="GMA82862.1"/>
    <property type="molecule type" value="Genomic_DNA"/>
</dbReference>
<evidence type="ECO:0000256" key="1">
    <source>
        <dbReference type="SAM" id="Phobius"/>
    </source>
</evidence>
<feature type="transmembrane region" description="Helical" evidence="1">
    <location>
        <begin position="6"/>
        <end position="28"/>
    </location>
</feature>
<keyword evidence="3" id="KW-1185">Reference proteome</keyword>
<evidence type="ECO:0000313" key="2">
    <source>
        <dbReference type="EMBL" id="GMA82862.1"/>
    </source>
</evidence>